<dbReference type="EMBL" id="QZXA01000010">
    <property type="protein sequence ID" value="RJT30757.1"/>
    <property type="molecule type" value="Genomic_DNA"/>
</dbReference>
<evidence type="ECO:0000313" key="1">
    <source>
        <dbReference type="EMBL" id="RJT30757.1"/>
    </source>
</evidence>
<comment type="caution">
    <text evidence="1">The sequence shown here is derived from an EMBL/GenBank/DDBJ whole genome shotgun (WGS) entry which is preliminary data.</text>
</comment>
<proteinExistence type="predicted"/>
<organism evidence="1 2">
    <name type="scientific">Mesorhizobium jarvisii</name>
    <dbReference type="NCBI Taxonomy" id="1777867"/>
    <lineage>
        <taxon>Bacteria</taxon>
        <taxon>Pseudomonadati</taxon>
        <taxon>Pseudomonadota</taxon>
        <taxon>Alphaproteobacteria</taxon>
        <taxon>Hyphomicrobiales</taxon>
        <taxon>Phyllobacteriaceae</taxon>
        <taxon>Mesorhizobium</taxon>
    </lineage>
</organism>
<name>A0A6M7TQI8_9HYPH</name>
<reference evidence="1 2" key="1">
    <citation type="submission" date="2018-09" db="EMBL/GenBank/DDBJ databases">
        <title>Mesorhizobium carmichaelinearum sp. nov. isolated from Carmichaelinea spp. root nodules in New Zealand.</title>
        <authorList>
            <person name="De Meyer S.E."/>
        </authorList>
    </citation>
    <scope>NUCLEOTIDE SEQUENCE [LARGE SCALE GENOMIC DNA]</scope>
    <source>
        <strain evidence="1 2">LMG 28313</strain>
    </source>
</reference>
<evidence type="ECO:0000313" key="2">
    <source>
        <dbReference type="Proteomes" id="UP000275530"/>
    </source>
</evidence>
<protein>
    <submittedName>
        <fullName evidence="1">Uncharacterized protein</fullName>
    </submittedName>
</protein>
<sequence length="76" mass="8666">MSDFVSQFQFLGPQDLAICQRVFDKLCVSANWERTAIEGEELAFRILVAFQHGITNEEALLAEMYALLDDQKKRVG</sequence>
<accession>A0A6M7TQI8</accession>
<dbReference type="AlphaFoldDB" id="A0A6M7TQI8"/>
<keyword evidence="2" id="KW-1185">Reference proteome</keyword>
<dbReference type="RefSeq" id="WP_120145534.1">
    <property type="nucleotide sequence ID" value="NZ_CP033507.1"/>
</dbReference>
<gene>
    <name evidence="1" type="ORF">D3242_24710</name>
</gene>
<dbReference type="Proteomes" id="UP000275530">
    <property type="component" value="Unassembled WGS sequence"/>
</dbReference>